<keyword evidence="4 7" id="KW-0808">Transferase</keyword>
<dbReference type="InterPro" id="IPR043149">
    <property type="entry name" value="TagF_N"/>
</dbReference>
<dbReference type="Pfam" id="PF04464">
    <property type="entry name" value="Glyphos_transf"/>
    <property type="match status" value="1"/>
</dbReference>
<evidence type="ECO:0000256" key="4">
    <source>
        <dbReference type="ARBA" id="ARBA00022679"/>
    </source>
</evidence>
<name>A0A2V1MZ74_9LACO</name>
<evidence type="ECO:0000256" key="5">
    <source>
        <dbReference type="ARBA" id="ARBA00022944"/>
    </source>
</evidence>
<dbReference type="EMBL" id="QCXQ01000003">
    <property type="protein sequence ID" value="PWF99787.1"/>
    <property type="molecule type" value="Genomic_DNA"/>
</dbReference>
<dbReference type="Gene3D" id="3.40.50.12580">
    <property type="match status" value="1"/>
</dbReference>
<comment type="caution">
    <text evidence="7">The sequence shown here is derived from an EMBL/GenBank/DDBJ whole genome shotgun (WGS) entry which is preliminary data.</text>
</comment>
<evidence type="ECO:0000256" key="6">
    <source>
        <dbReference type="ARBA" id="ARBA00023136"/>
    </source>
</evidence>
<dbReference type="Proteomes" id="UP000245080">
    <property type="component" value="Unassembled WGS sequence"/>
</dbReference>
<evidence type="ECO:0000256" key="3">
    <source>
        <dbReference type="ARBA" id="ARBA00022475"/>
    </source>
</evidence>
<organism evidence="7 8">
    <name type="scientific">Levilactobacillus bambusae</name>
    <dbReference type="NCBI Taxonomy" id="2024736"/>
    <lineage>
        <taxon>Bacteria</taxon>
        <taxon>Bacillati</taxon>
        <taxon>Bacillota</taxon>
        <taxon>Bacilli</taxon>
        <taxon>Lactobacillales</taxon>
        <taxon>Lactobacillaceae</taxon>
        <taxon>Levilactobacillus</taxon>
    </lineage>
</organism>
<dbReference type="InterPro" id="IPR007554">
    <property type="entry name" value="Glycerophosphate_synth"/>
</dbReference>
<evidence type="ECO:0000313" key="7">
    <source>
        <dbReference type="EMBL" id="PWF99787.1"/>
    </source>
</evidence>
<dbReference type="GO" id="GO:0047355">
    <property type="term" value="F:CDP-glycerol glycerophosphotransferase activity"/>
    <property type="evidence" value="ECO:0007669"/>
    <property type="project" value="InterPro"/>
</dbReference>
<dbReference type="GO" id="GO:0005886">
    <property type="term" value="C:plasma membrane"/>
    <property type="evidence" value="ECO:0007669"/>
    <property type="project" value="UniProtKB-SubCell"/>
</dbReference>
<dbReference type="AlphaFoldDB" id="A0A2V1MZ74"/>
<accession>A0A2V1MZ74</accession>
<dbReference type="RefSeq" id="WP_109250642.1">
    <property type="nucleotide sequence ID" value="NZ_QCXQ01000003.1"/>
</dbReference>
<evidence type="ECO:0000256" key="2">
    <source>
        <dbReference type="ARBA" id="ARBA00010488"/>
    </source>
</evidence>
<dbReference type="InterPro" id="IPR051612">
    <property type="entry name" value="Teichoic_Acid_Biosynth"/>
</dbReference>
<reference evidence="7 8" key="1">
    <citation type="journal article" date="2018" name="Int. J. Syst. Evol. Microbiol.">
        <title>Lactobacillus bambusae sp. nov., isolated from a traditional fermented Ma-bamboo shoots of Taiwan.</title>
        <authorList>
            <person name="Wang L.-T."/>
        </authorList>
    </citation>
    <scope>NUCLEOTIDE SEQUENCE [LARGE SCALE GENOMIC DNA]</scope>
    <source>
        <strain evidence="7 8">BS-W1</strain>
    </source>
</reference>
<dbReference type="Gene3D" id="3.40.50.11820">
    <property type="match status" value="1"/>
</dbReference>
<dbReference type="SUPFAM" id="SSF53756">
    <property type="entry name" value="UDP-Glycosyltransferase/glycogen phosphorylase"/>
    <property type="match status" value="1"/>
</dbReference>
<dbReference type="PANTHER" id="PTHR37316">
    <property type="entry name" value="TEICHOIC ACID GLYCEROL-PHOSPHATE PRIMASE"/>
    <property type="match status" value="1"/>
</dbReference>
<keyword evidence="6" id="KW-0472">Membrane</keyword>
<keyword evidence="8" id="KW-1185">Reference proteome</keyword>
<keyword evidence="5" id="KW-0777">Teichoic acid biosynthesis</keyword>
<proteinExistence type="inferred from homology"/>
<dbReference type="InterPro" id="IPR043148">
    <property type="entry name" value="TagF_C"/>
</dbReference>
<dbReference type="OrthoDB" id="9811865at2"/>
<comment type="subcellular location">
    <subcellularLocation>
        <location evidence="1">Cell membrane</location>
        <topology evidence="1">Peripheral membrane protein</topology>
    </subcellularLocation>
</comment>
<protein>
    <submittedName>
        <fullName evidence="7">CDP-glycerol--glycerophosphate glycerophosphotransferase</fullName>
    </submittedName>
</protein>
<comment type="similarity">
    <text evidence="2">Belongs to the CDP-glycerol glycerophosphotransferase family.</text>
</comment>
<dbReference type="GO" id="GO:0019350">
    <property type="term" value="P:teichoic acid biosynthetic process"/>
    <property type="evidence" value="ECO:0007669"/>
    <property type="project" value="UniProtKB-KW"/>
</dbReference>
<evidence type="ECO:0000256" key="1">
    <source>
        <dbReference type="ARBA" id="ARBA00004202"/>
    </source>
</evidence>
<keyword evidence="3" id="KW-1003">Cell membrane</keyword>
<dbReference type="PANTHER" id="PTHR37316:SF3">
    <property type="entry name" value="TEICHOIC ACID GLYCEROL-PHOSPHATE TRANSFERASE"/>
    <property type="match status" value="1"/>
</dbReference>
<gene>
    <name evidence="7" type="ORF">DCM90_06920</name>
</gene>
<evidence type="ECO:0000313" key="8">
    <source>
        <dbReference type="Proteomes" id="UP000245080"/>
    </source>
</evidence>
<sequence length="367" mass="43667">MKTIRTRIKEIAFATLYPLFRLLPLKSGYILFNCDNGKRFSDNPLALYTELKNNSRDYQYIITLNNNQFEKNTCIPYMSIRYLYYLATSKYLVSNVNMYSGLRVRKNQVYLETWHGTPLKRIGDDIIDDERKKEKQEWLLDASHWTYFLSNAPISNQDYESAFHINPNIILDYGLPRNDNLTSDTQLYNAFRSKRNIIDRKVILYAPTFRDNGTTVNFNFKKFAEQLGDEYYLLINFHRLYEVHTIENISNVEFNDKLTIEDCMKVADILVTDYSSVMFDYALLERPMVFYPYDFDYYSKEDRGFYFDYTQTVPGPIFYDQDKMMSFFKSVQSGDFNIARVKQFAKQFNANAEQRNASERVIRRVFD</sequence>